<name>C8RXW4_9RHOB</name>
<evidence type="ECO:0000313" key="2">
    <source>
        <dbReference type="Proteomes" id="UP000010121"/>
    </source>
</evidence>
<dbReference type="STRING" id="371731.Rsw2DRAFT_0642"/>
<keyword evidence="2" id="KW-1185">Reference proteome</keyword>
<comment type="caution">
    <text evidence="1">The sequence shown here is derived from an EMBL/GenBank/DDBJ whole genome shotgun (WGS) entry which is preliminary data.</text>
</comment>
<dbReference type="RefSeq" id="WP_008027994.1">
    <property type="nucleotide sequence ID" value="NZ_ACYY01000003.1"/>
</dbReference>
<sequence length="199" mass="22258">MTETAAPTRPHLTLPDAEAAAVLEAYAGAECILEYGSGGSTVLAGDMPGKTVYSVESDAGWLAMMQGWFAANPPKSRVFLHHADIGPTKEWGHPVDEAQFRRWPGYALSVWDRPDFRHPDTVLIDGRFRMACLLTAAFRITRPLVALVDDYIDRKPYHGVERFLKPAAMIGRMARFELVPTAFPVDRMAWVLNFYHRPA</sequence>
<dbReference type="Gene3D" id="3.40.50.150">
    <property type="entry name" value="Vaccinia Virus protein VP39"/>
    <property type="match status" value="1"/>
</dbReference>
<evidence type="ECO:0000313" key="1">
    <source>
        <dbReference type="EMBL" id="EEW26362.1"/>
    </source>
</evidence>
<dbReference type="AlphaFoldDB" id="C8RXW4"/>
<dbReference type="InterPro" id="IPR029063">
    <property type="entry name" value="SAM-dependent_MTases_sf"/>
</dbReference>
<organism evidence="1 2">
    <name type="scientific">Rhodobacter ferrooxidans</name>
    <dbReference type="NCBI Taxonomy" id="371731"/>
    <lineage>
        <taxon>Bacteria</taxon>
        <taxon>Pseudomonadati</taxon>
        <taxon>Pseudomonadota</taxon>
        <taxon>Alphaproteobacteria</taxon>
        <taxon>Rhodobacterales</taxon>
        <taxon>Rhodobacter group</taxon>
        <taxon>Rhodobacter</taxon>
    </lineage>
</organism>
<reference evidence="1 2" key="1">
    <citation type="submission" date="2009-08" db="EMBL/GenBank/DDBJ databases">
        <title>The draft genome of Rhodobacter sp. SW2.</title>
        <authorList>
            <consortium name="US DOE Joint Genome Institute (JGI-PGF)"/>
            <person name="Lucas S."/>
            <person name="Copeland A."/>
            <person name="Lapidus A."/>
            <person name="Glavina del Rio T."/>
            <person name="Tice H."/>
            <person name="Bruce D."/>
            <person name="Goodwin L."/>
            <person name="Pitluck S."/>
            <person name="Larimer F."/>
            <person name="Land M.L."/>
            <person name="Hauser L."/>
            <person name="Emerson D."/>
        </authorList>
    </citation>
    <scope>NUCLEOTIDE SEQUENCE [LARGE SCALE GENOMIC DNA]</scope>
    <source>
        <strain evidence="1 2">SW2</strain>
    </source>
</reference>
<dbReference type="EMBL" id="ACYY01000003">
    <property type="protein sequence ID" value="EEW26362.1"/>
    <property type="molecule type" value="Genomic_DNA"/>
</dbReference>
<dbReference type="eggNOG" id="COG3914">
    <property type="taxonomic scope" value="Bacteria"/>
</dbReference>
<proteinExistence type="predicted"/>
<accession>C8RXW4</accession>
<dbReference type="OrthoDB" id="7445868at2"/>
<dbReference type="SUPFAM" id="SSF53335">
    <property type="entry name" value="S-adenosyl-L-methionine-dependent methyltransferases"/>
    <property type="match status" value="1"/>
</dbReference>
<protein>
    <submittedName>
        <fullName evidence="1">Uncharacterized protein</fullName>
    </submittedName>
</protein>
<gene>
    <name evidence="1" type="ORF">Rsw2DRAFT_0642</name>
</gene>
<dbReference type="Proteomes" id="UP000010121">
    <property type="component" value="Unassembled WGS sequence"/>
</dbReference>